<sequence length="186" mass="19245">MAPTSVPAGTTSSFPAPPTEPDSRDDAPTLMESLTVSPSAPTRSAPTVNAEIYDAHHPGDDETYFFRTPTGRTTCGFRLGLAEFGYRVGCQTSSVPSTPGVPTCGHGGPGVHINAEGTSRLCAKQNVYGGATIDYGPVAADSMPTLEYGDTIEVDGASCTSAETGVTCFDAGHAFRLSVDESVIYS</sequence>
<organism evidence="2 3">
    <name type="scientific">Rhodococcoides trifolii</name>
    <dbReference type="NCBI Taxonomy" id="908250"/>
    <lineage>
        <taxon>Bacteria</taxon>
        <taxon>Bacillati</taxon>
        <taxon>Actinomycetota</taxon>
        <taxon>Actinomycetes</taxon>
        <taxon>Mycobacteriales</taxon>
        <taxon>Nocardiaceae</taxon>
        <taxon>Rhodococcoides</taxon>
    </lineage>
</organism>
<dbReference type="RefSeq" id="WP_188546830.1">
    <property type="nucleotide sequence ID" value="NZ_BMCU01000005.1"/>
</dbReference>
<dbReference type="EMBL" id="BMCU01000005">
    <property type="protein sequence ID" value="GGG23484.1"/>
    <property type="molecule type" value="Genomic_DNA"/>
</dbReference>
<proteinExistence type="predicted"/>
<feature type="compositionally biased region" description="Polar residues" evidence="1">
    <location>
        <begin position="32"/>
        <end position="46"/>
    </location>
</feature>
<dbReference type="AlphaFoldDB" id="A0A917G610"/>
<protein>
    <submittedName>
        <fullName evidence="2">Uncharacterized protein</fullName>
    </submittedName>
</protein>
<comment type="caution">
    <text evidence="2">The sequence shown here is derived from an EMBL/GenBank/DDBJ whole genome shotgun (WGS) entry which is preliminary data.</text>
</comment>
<keyword evidence="3" id="KW-1185">Reference proteome</keyword>
<evidence type="ECO:0000313" key="3">
    <source>
        <dbReference type="Proteomes" id="UP000654257"/>
    </source>
</evidence>
<reference evidence="2" key="1">
    <citation type="journal article" date="2014" name="Int. J. Syst. Evol. Microbiol.">
        <title>Complete genome sequence of Corynebacterium casei LMG S-19264T (=DSM 44701T), isolated from a smear-ripened cheese.</title>
        <authorList>
            <consortium name="US DOE Joint Genome Institute (JGI-PGF)"/>
            <person name="Walter F."/>
            <person name="Albersmeier A."/>
            <person name="Kalinowski J."/>
            <person name="Ruckert C."/>
        </authorList>
    </citation>
    <scope>NUCLEOTIDE SEQUENCE</scope>
    <source>
        <strain evidence="2">CCM 7905</strain>
    </source>
</reference>
<dbReference type="Proteomes" id="UP000654257">
    <property type="component" value="Unassembled WGS sequence"/>
</dbReference>
<feature type="region of interest" description="Disordered" evidence="1">
    <location>
        <begin position="1"/>
        <end position="46"/>
    </location>
</feature>
<gene>
    <name evidence="2" type="ORF">GCM10007304_41680</name>
</gene>
<reference evidence="2" key="2">
    <citation type="submission" date="2020-09" db="EMBL/GenBank/DDBJ databases">
        <authorList>
            <person name="Sun Q."/>
            <person name="Sedlacek I."/>
        </authorList>
    </citation>
    <scope>NUCLEOTIDE SEQUENCE</scope>
    <source>
        <strain evidence="2">CCM 7905</strain>
    </source>
</reference>
<accession>A0A917G610</accession>
<evidence type="ECO:0000256" key="1">
    <source>
        <dbReference type="SAM" id="MobiDB-lite"/>
    </source>
</evidence>
<evidence type="ECO:0000313" key="2">
    <source>
        <dbReference type="EMBL" id="GGG23484.1"/>
    </source>
</evidence>
<name>A0A917G610_9NOCA</name>